<accession>A0ABQ5K618</accession>
<evidence type="ECO:0000313" key="3">
    <source>
        <dbReference type="EMBL" id="GKT28023.1"/>
    </source>
</evidence>
<evidence type="ECO:0000256" key="2">
    <source>
        <dbReference type="SAM" id="Phobius"/>
    </source>
</evidence>
<feature type="compositionally biased region" description="Basic and acidic residues" evidence="1">
    <location>
        <begin position="444"/>
        <end position="469"/>
    </location>
</feature>
<proteinExistence type="predicted"/>
<feature type="region of interest" description="Disordered" evidence="1">
    <location>
        <begin position="326"/>
        <end position="519"/>
    </location>
</feature>
<evidence type="ECO:0000256" key="1">
    <source>
        <dbReference type="SAM" id="MobiDB-lite"/>
    </source>
</evidence>
<feature type="non-terminal residue" evidence="3">
    <location>
        <position position="1"/>
    </location>
</feature>
<dbReference type="PANTHER" id="PTHR47236">
    <property type="entry name" value="GENE, 32742-RELATED-RELATED"/>
    <property type="match status" value="1"/>
</dbReference>
<keyword evidence="4" id="KW-1185">Reference proteome</keyword>
<name>A0ABQ5K618_9EUKA</name>
<dbReference type="Proteomes" id="UP001057375">
    <property type="component" value="Unassembled WGS sequence"/>
</dbReference>
<dbReference type="PANTHER" id="PTHR47236:SF4">
    <property type="entry name" value="GENE 9195-RELATED"/>
    <property type="match status" value="1"/>
</dbReference>
<feature type="compositionally biased region" description="Basic and acidic residues" evidence="1">
    <location>
        <begin position="384"/>
        <end position="406"/>
    </location>
</feature>
<protein>
    <submittedName>
        <fullName evidence="3">Uncharacterized protein</fullName>
    </submittedName>
</protein>
<feature type="transmembrane region" description="Helical" evidence="2">
    <location>
        <begin position="222"/>
        <end position="246"/>
    </location>
</feature>
<feature type="compositionally biased region" description="Acidic residues" evidence="1">
    <location>
        <begin position="430"/>
        <end position="441"/>
    </location>
</feature>
<reference evidence="3" key="1">
    <citation type="submission" date="2022-03" db="EMBL/GenBank/DDBJ databases">
        <title>Draft genome sequence of Aduncisulcus paluster, a free-living microaerophilic Fornicata.</title>
        <authorList>
            <person name="Yuyama I."/>
            <person name="Kume K."/>
            <person name="Tamura T."/>
            <person name="Inagaki Y."/>
            <person name="Hashimoto T."/>
        </authorList>
    </citation>
    <scope>NUCLEOTIDE SEQUENCE</scope>
    <source>
        <strain evidence="3">NY0171</strain>
    </source>
</reference>
<evidence type="ECO:0000313" key="4">
    <source>
        <dbReference type="Proteomes" id="UP001057375"/>
    </source>
</evidence>
<dbReference type="EMBL" id="BQXS01000123">
    <property type="protein sequence ID" value="GKT28023.1"/>
    <property type="molecule type" value="Genomic_DNA"/>
</dbReference>
<comment type="caution">
    <text evidence="3">The sequence shown here is derived from an EMBL/GenBank/DDBJ whole genome shotgun (WGS) entry which is preliminary data.</text>
</comment>
<gene>
    <name evidence="3" type="ORF">ADUPG1_000364</name>
</gene>
<organism evidence="3 4">
    <name type="scientific">Aduncisulcus paluster</name>
    <dbReference type="NCBI Taxonomy" id="2918883"/>
    <lineage>
        <taxon>Eukaryota</taxon>
        <taxon>Metamonada</taxon>
        <taxon>Carpediemonas-like organisms</taxon>
        <taxon>Aduncisulcus</taxon>
    </lineage>
</organism>
<keyword evidence="2" id="KW-0812">Transmembrane</keyword>
<keyword evidence="2" id="KW-0472">Membrane</keyword>
<keyword evidence="2" id="KW-1133">Transmembrane helix</keyword>
<sequence length="519" mass="57981">QKSEAQYIIPNGKEEEDISFSFCGTSVTDCDHGQCYLRGCTEKGADIVLKTTTGEKFRIEVKILQGISHIQIHSCFDPVFDDSEVSDVISSKSFSTDGITRPVMCVPLYSTILFDVSSGVYPMYASTSLLNDNPSYDTGYLEDIESAMLNQLSTTLVGVTFNQSGHYVFSTSVDTYKQMFLLVSEYGEGCPSNYISSTNSDSLVTFNFPQVIDSTLLLTPNWTLIIVCTLVALLIVILLIGGFYLFSRVLWGDPIFNEPSYRLNTKFQDYDDFASKGSNVRVVKRTRNTGIVDRKTMESCSKATKKRDPEDEKVILEISKAERDRMGRNNESNLLPDLNKKKKKRGHYDDFASKGSNVRVVKRTRNTGIVDRKTMESCSKATKKRDPEDEKVILEISKAERDRMGRNNESNLLPDLNKKKKKRGRKNATDDPENEASEQFEDLGSLKKGGETEGSEDVHNPMAEPKEGEEFPIPIEGQPSDQPHQDAEHSLGDPSASHSRGEEGEEGECGSLIHHQSVI</sequence>